<keyword evidence="2" id="KW-0696">RNA-directed RNA polymerase</keyword>
<dbReference type="EMBL" id="KX883884">
    <property type="protein sequence ID" value="APG77906.1"/>
    <property type="molecule type" value="Genomic_RNA"/>
</dbReference>
<evidence type="ECO:0000259" key="3">
    <source>
        <dbReference type="PROSITE" id="PS50525"/>
    </source>
</evidence>
<keyword evidence="2" id="KW-0548">Nucleotidyltransferase</keyword>
<organism evidence="4">
    <name type="scientific">Hubei orthoptera virus 6</name>
    <dbReference type="NCBI Taxonomy" id="1923014"/>
    <lineage>
        <taxon>Viruses</taxon>
        <taxon>Riboviria</taxon>
    </lineage>
</organism>
<keyword evidence="2" id="KW-0808">Transferase</keyword>
<evidence type="ECO:0000313" key="4">
    <source>
        <dbReference type="EMBL" id="APG77906.1"/>
    </source>
</evidence>
<comment type="catalytic activity">
    <reaction evidence="2">
        <text>RNA(n) + a ribonucleoside 5'-triphosphate = RNA(n+1) + diphosphate</text>
        <dbReference type="Rhea" id="RHEA:21248"/>
        <dbReference type="Rhea" id="RHEA-COMP:14527"/>
        <dbReference type="Rhea" id="RHEA-COMP:17342"/>
        <dbReference type="ChEBI" id="CHEBI:33019"/>
        <dbReference type="ChEBI" id="CHEBI:61557"/>
        <dbReference type="ChEBI" id="CHEBI:140395"/>
        <dbReference type="EC" id="2.7.7.48"/>
    </reaction>
</comment>
<reference evidence="4" key="1">
    <citation type="journal article" date="2016" name="Nature">
        <title>Redefining the invertebrate RNA virosphere.</title>
        <authorList>
            <person name="Shi M."/>
            <person name="Lin X.D."/>
            <person name="Tian J.H."/>
            <person name="Chen L.J."/>
            <person name="Chen X."/>
            <person name="Li C.X."/>
            <person name="Qin X.C."/>
            <person name="Li J."/>
            <person name="Cao J.P."/>
            <person name="Eden J.S."/>
            <person name="Buchmann J."/>
            <person name="Wang W."/>
            <person name="Xu J."/>
            <person name="Holmes E.C."/>
            <person name="Zhang Y.Z."/>
        </authorList>
    </citation>
    <scope>NUCLEOTIDE SEQUENCE</scope>
    <source>
        <strain evidence="4">ZCM21154</strain>
    </source>
</reference>
<dbReference type="InterPro" id="IPR001407">
    <property type="entry name" value="RNA_pol_PB1_influenza"/>
</dbReference>
<dbReference type="GO" id="GO:0003723">
    <property type="term" value="F:RNA binding"/>
    <property type="evidence" value="ECO:0007669"/>
    <property type="project" value="InterPro"/>
</dbReference>
<sequence>MNLFTPKMVFTPTDTQELIYPYSGPPPMAYGSHTRLVLENVTRSYKYNNPTPNTGVKTTSKALKDFTYEQPGAYYNKNFLLACTHRTYDKWQSEIKEALDQTQRILFHQKYADLSKGRQTWSFIQERNIPAAMALKETVEMIESNLGTKLGQSLGEYNQAILDLFEMDSIKCPKYQFETDSNGVSKKKRKIVKYTASELWGVAATINTMSKSAERGKLKRRSIATPNMLLRGFVKFAEDLAAEILKRLPSSGIPVGGQEKLAKLTSIMGMATSKETGELSGDEEKWNECLDPDAMRIVMTTFMQRSNMPKWIVELIQIPFLFFKGKRAILGPGIPLRNRYGHTKCFPLDSENLPEDCNQYKFIIPLLDKESNTLLCRVGMFMGMFNFMSTLLALVTVEGRDKDTKHVQSSDDFIHFFEGESQNDITCNLAPKLYLAYRAVGINESPSKCILIIPSGIGEFNSQYHHKDFVGNVGTELPSITPAGFNPASDMTMGLRVIRNALSTFQMLLPTASLALRLFLKAYRHAYLVEGETERKRYIKSLAIDGSPVVFQGGSSPFSVTTLHLEEVALKRRNGDIDEQYIRRIMNPDNPFSGGQAVLTLKNESKRPVLEEDTTVGSCFKFQFARNRTVLNTQFSNGLKEEKAYSEVTKAIESIMPEVQIGITSHTGSVETALRARIEALIESSSLNAMKKKELFEKIDQDVVEGWEEDSD</sequence>
<feature type="domain" description="RdRp catalytic" evidence="3">
    <location>
        <begin position="266"/>
        <end position="450"/>
    </location>
</feature>
<evidence type="ECO:0000256" key="2">
    <source>
        <dbReference type="RuleBase" id="RU004330"/>
    </source>
</evidence>
<dbReference type="EC" id="2.7.7.48" evidence="2"/>
<dbReference type="InterPro" id="IPR007099">
    <property type="entry name" value="RNA-dir_pol_NSvirus"/>
</dbReference>
<name>A0A1L3KKP6_9VIRU</name>
<dbReference type="Pfam" id="PF00602">
    <property type="entry name" value="Flu_PB1"/>
    <property type="match status" value="1"/>
</dbReference>
<protein>
    <recommendedName>
        <fullName evidence="1 2">RNA-directed RNA polymerase catalytic subunit</fullName>
        <ecNumber evidence="2">2.7.7.48</ecNumber>
    </recommendedName>
</protein>
<dbReference type="GO" id="GO:0039694">
    <property type="term" value="P:viral RNA genome replication"/>
    <property type="evidence" value="ECO:0007669"/>
    <property type="project" value="InterPro"/>
</dbReference>
<accession>A0A1L3KKP6</accession>
<proteinExistence type="predicted"/>
<evidence type="ECO:0000256" key="1">
    <source>
        <dbReference type="ARBA" id="ARBA00020035"/>
    </source>
</evidence>
<dbReference type="PROSITE" id="PS50525">
    <property type="entry name" value="RDRP_SSRNA_NEG_SEG"/>
    <property type="match status" value="1"/>
</dbReference>
<dbReference type="GO" id="GO:0003968">
    <property type="term" value="F:RNA-directed RNA polymerase activity"/>
    <property type="evidence" value="ECO:0007669"/>
    <property type="project" value="UniProtKB-KW"/>
</dbReference>